<dbReference type="PROSITE" id="PS00409">
    <property type="entry name" value="PROKAR_NTER_METHYL"/>
    <property type="match status" value="1"/>
</dbReference>
<feature type="transmembrane region" description="Helical" evidence="6">
    <location>
        <begin position="6"/>
        <end position="31"/>
    </location>
</feature>
<dbReference type="EMBL" id="SMAF01000021">
    <property type="protein sequence ID" value="TCS94492.1"/>
    <property type="molecule type" value="Genomic_DNA"/>
</dbReference>
<keyword evidence="4 6" id="KW-1133">Transmembrane helix</keyword>
<dbReference type="Proteomes" id="UP000294599">
    <property type="component" value="Unassembled WGS sequence"/>
</dbReference>
<dbReference type="Pfam" id="PF07963">
    <property type="entry name" value="N_methyl"/>
    <property type="match status" value="1"/>
</dbReference>
<evidence type="ECO:0000256" key="3">
    <source>
        <dbReference type="ARBA" id="ARBA00022692"/>
    </source>
</evidence>
<dbReference type="RefSeq" id="WP_164483974.1">
    <property type="nucleotide sequence ID" value="NZ_JBHLWF010000081.1"/>
</dbReference>
<evidence type="ECO:0000256" key="5">
    <source>
        <dbReference type="ARBA" id="ARBA00023136"/>
    </source>
</evidence>
<evidence type="ECO:0000256" key="2">
    <source>
        <dbReference type="ARBA" id="ARBA00022481"/>
    </source>
</evidence>
<organism evidence="7 8">
    <name type="scientific">Pseudofulvimonas gallinarii</name>
    <dbReference type="NCBI Taxonomy" id="634155"/>
    <lineage>
        <taxon>Bacteria</taxon>
        <taxon>Pseudomonadati</taxon>
        <taxon>Pseudomonadota</taxon>
        <taxon>Gammaproteobacteria</taxon>
        <taxon>Lysobacterales</taxon>
        <taxon>Rhodanobacteraceae</taxon>
        <taxon>Pseudofulvimonas</taxon>
    </lineage>
</organism>
<reference evidence="7 8" key="1">
    <citation type="submission" date="2019-03" db="EMBL/GenBank/DDBJ databases">
        <title>Genomic Encyclopedia of Type Strains, Phase IV (KMG-IV): sequencing the most valuable type-strain genomes for metagenomic binning, comparative biology and taxonomic classification.</title>
        <authorList>
            <person name="Goeker M."/>
        </authorList>
    </citation>
    <scope>NUCLEOTIDE SEQUENCE [LARGE SCALE GENOMIC DNA]</scope>
    <source>
        <strain evidence="7 8">DSM 21944</strain>
    </source>
</reference>
<keyword evidence="5 6" id="KW-0472">Membrane</keyword>
<dbReference type="SUPFAM" id="SSF54523">
    <property type="entry name" value="Pili subunits"/>
    <property type="match status" value="1"/>
</dbReference>
<dbReference type="InterPro" id="IPR045584">
    <property type="entry name" value="Pilin-like"/>
</dbReference>
<dbReference type="InterPro" id="IPR002416">
    <property type="entry name" value="T2SS_protein-GspH"/>
</dbReference>
<dbReference type="AlphaFoldDB" id="A0A4R3L544"/>
<protein>
    <submittedName>
        <fullName evidence="7">Type II secretion system protein H</fullName>
    </submittedName>
</protein>
<dbReference type="NCBIfam" id="TIGR02532">
    <property type="entry name" value="IV_pilin_GFxxxE"/>
    <property type="match status" value="1"/>
</dbReference>
<gene>
    <name evidence="7" type="ORF">EDC25_12111</name>
</gene>
<evidence type="ECO:0000256" key="4">
    <source>
        <dbReference type="ARBA" id="ARBA00022989"/>
    </source>
</evidence>
<evidence type="ECO:0000256" key="1">
    <source>
        <dbReference type="ARBA" id="ARBA00004167"/>
    </source>
</evidence>
<keyword evidence="8" id="KW-1185">Reference proteome</keyword>
<evidence type="ECO:0000313" key="8">
    <source>
        <dbReference type="Proteomes" id="UP000294599"/>
    </source>
</evidence>
<comment type="caution">
    <text evidence="7">The sequence shown here is derived from an EMBL/GenBank/DDBJ whole genome shotgun (WGS) entry which is preliminary data.</text>
</comment>
<dbReference type="Gene3D" id="3.55.40.10">
    <property type="entry name" value="minor pseudopilin epsh domain"/>
    <property type="match status" value="1"/>
</dbReference>
<proteinExistence type="predicted"/>
<comment type="subcellular location">
    <subcellularLocation>
        <location evidence="1">Membrane</location>
        <topology evidence="1">Single-pass membrane protein</topology>
    </subcellularLocation>
</comment>
<evidence type="ECO:0000256" key="6">
    <source>
        <dbReference type="SAM" id="Phobius"/>
    </source>
</evidence>
<keyword evidence="3 6" id="KW-0812">Transmembrane</keyword>
<name>A0A4R3L544_9GAMM</name>
<dbReference type="GO" id="GO:0016020">
    <property type="term" value="C:membrane"/>
    <property type="evidence" value="ECO:0007669"/>
    <property type="project" value="UniProtKB-SubCell"/>
</dbReference>
<sequence length="172" mass="18551">MPAPRAGFTLIEVLVVVAVLAVIVGAVVMSATGMDPRRAGREGERLHLLLQLACEQAELDGREVGLHIGATGYGFSLAARDRWAPFASGHRLQERHIHGSVLDVPSMALPATPDFERAPQATCWPTGELSPLEIRVVHTGLARARVRTGADARPLLETSEDGREWRLAGVRP</sequence>
<dbReference type="InterPro" id="IPR012902">
    <property type="entry name" value="N_methyl_site"/>
</dbReference>
<dbReference type="GO" id="GO:0015628">
    <property type="term" value="P:protein secretion by the type II secretion system"/>
    <property type="evidence" value="ECO:0007669"/>
    <property type="project" value="InterPro"/>
</dbReference>
<dbReference type="PRINTS" id="PR00885">
    <property type="entry name" value="BCTERIALGSPH"/>
</dbReference>
<keyword evidence="2" id="KW-0488">Methylation</keyword>
<dbReference type="GO" id="GO:0015627">
    <property type="term" value="C:type II protein secretion system complex"/>
    <property type="evidence" value="ECO:0007669"/>
    <property type="project" value="InterPro"/>
</dbReference>
<accession>A0A4R3L544</accession>
<evidence type="ECO:0000313" key="7">
    <source>
        <dbReference type="EMBL" id="TCS94492.1"/>
    </source>
</evidence>